<comment type="caution">
    <text evidence="2">The sequence shown here is derived from an EMBL/GenBank/DDBJ whole genome shotgun (WGS) entry which is preliminary data.</text>
</comment>
<accession>A0A644YG46</accession>
<reference evidence="2" key="1">
    <citation type="submission" date="2019-08" db="EMBL/GenBank/DDBJ databases">
        <authorList>
            <person name="Kucharzyk K."/>
            <person name="Murdoch R.W."/>
            <person name="Higgins S."/>
            <person name="Loffler F."/>
        </authorList>
    </citation>
    <scope>NUCLEOTIDE SEQUENCE</scope>
</reference>
<dbReference type="CDD" id="cd07432">
    <property type="entry name" value="PHP_HisPPase"/>
    <property type="match status" value="1"/>
</dbReference>
<proteinExistence type="predicted"/>
<dbReference type="AlphaFoldDB" id="A0A644YG46"/>
<dbReference type="SUPFAM" id="SSF89550">
    <property type="entry name" value="PHP domain-like"/>
    <property type="match status" value="1"/>
</dbReference>
<dbReference type="InterPro" id="IPR016195">
    <property type="entry name" value="Pol/histidinol_Pase-like"/>
</dbReference>
<dbReference type="InterPro" id="IPR003141">
    <property type="entry name" value="Pol/His_phosphatase_N"/>
</dbReference>
<name>A0A644YG46_9ZZZZ</name>
<dbReference type="InterPro" id="IPR004013">
    <property type="entry name" value="PHP_dom"/>
</dbReference>
<feature type="domain" description="Polymerase/histidinol phosphatase N-terminal" evidence="1">
    <location>
        <begin position="10"/>
        <end position="78"/>
    </location>
</feature>
<dbReference type="EMBL" id="VSSQ01004508">
    <property type="protein sequence ID" value="MPM25483.1"/>
    <property type="molecule type" value="Genomic_DNA"/>
</dbReference>
<evidence type="ECO:0000313" key="2">
    <source>
        <dbReference type="EMBL" id="MPM25483.1"/>
    </source>
</evidence>
<dbReference type="Pfam" id="PF02811">
    <property type="entry name" value="PHP"/>
    <property type="match status" value="1"/>
</dbReference>
<sequence length="250" mass="27823">MSDLLRTFRAELHVHTVLSPCAEVEMIPPLIVQQALENHIDIIAITDHNATANIRSVQKAAQGSGLVVLPGMELQTVEEVHSLCIFEDTSQAEVFQKIVSQALPPLKNDPEHFGEQFIVDETGDFIRREDQLLILSTEMSLSQAWRFVNEMGGIFIPAHVNRKAFGLLENLGFIPQDIPLPAVEISRHLNSGEAVQKFPQLFGYTLLKGGDAHRLDELAGFNEFSLSEPTFAEIKLAIQSFEGRSLKILD</sequence>
<protein>
    <recommendedName>
        <fullName evidence="1">Polymerase/histidinol phosphatase N-terminal domain-containing protein</fullName>
    </recommendedName>
</protein>
<dbReference type="GO" id="GO:0004534">
    <property type="term" value="F:5'-3' RNA exonuclease activity"/>
    <property type="evidence" value="ECO:0007669"/>
    <property type="project" value="TreeGrafter"/>
</dbReference>
<gene>
    <name evidence="2" type="ORF">SDC9_71978</name>
</gene>
<dbReference type="SMART" id="SM00481">
    <property type="entry name" value="POLIIIAc"/>
    <property type="match status" value="1"/>
</dbReference>
<organism evidence="2">
    <name type="scientific">bioreactor metagenome</name>
    <dbReference type="NCBI Taxonomy" id="1076179"/>
    <lineage>
        <taxon>unclassified sequences</taxon>
        <taxon>metagenomes</taxon>
        <taxon>ecological metagenomes</taxon>
    </lineage>
</organism>
<dbReference type="GO" id="GO:0035312">
    <property type="term" value="F:5'-3' DNA exonuclease activity"/>
    <property type="evidence" value="ECO:0007669"/>
    <property type="project" value="TreeGrafter"/>
</dbReference>
<dbReference type="PANTHER" id="PTHR42924:SF3">
    <property type="entry name" value="POLYMERASE_HISTIDINOL PHOSPHATASE N-TERMINAL DOMAIN-CONTAINING PROTEIN"/>
    <property type="match status" value="1"/>
</dbReference>
<dbReference type="Gene3D" id="3.20.20.140">
    <property type="entry name" value="Metal-dependent hydrolases"/>
    <property type="match status" value="1"/>
</dbReference>
<dbReference type="PANTHER" id="PTHR42924">
    <property type="entry name" value="EXONUCLEASE"/>
    <property type="match status" value="1"/>
</dbReference>
<dbReference type="InterPro" id="IPR052018">
    <property type="entry name" value="PHP_domain"/>
</dbReference>
<evidence type="ECO:0000259" key="1">
    <source>
        <dbReference type="SMART" id="SM00481"/>
    </source>
</evidence>